<dbReference type="Pfam" id="PF00561">
    <property type="entry name" value="Abhydrolase_1"/>
    <property type="match status" value="1"/>
</dbReference>
<name>A0A1G4XAN8_9ENTR</name>
<sequence length="263" mass="28485">MNAKPMMSFLDSGTGFPVLLGHSYLFDKAMWSPQIETLSRHFRVIVPDLWGHGESPALPGSPTSLADIAADHLALMDSLNIDQFAVVGLSVGGMWGAELAAAAPSRVKAVMLFDTFIGDETDLARERYFAMLNAIEATGTIPPALLDYIVSQFYSQFAAPEDVQQLIAYLSSLSTEQLRSSIVPLGKLIFGRPDRMSILDAVACPAHVATGELDLPRPPVEGRQMAEALGCEFTLIPNAAHISNRENPECVSQLIVGFLKQHC</sequence>
<feature type="domain" description="AB hydrolase-1" evidence="1">
    <location>
        <begin position="17"/>
        <end position="130"/>
    </location>
</feature>
<dbReference type="InterPro" id="IPR050266">
    <property type="entry name" value="AB_hydrolase_sf"/>
</dbReference>
<dbReference type="Proteomes" id="UP000183569">
    <property type="component" value="Unassembled WGS sequence"/>
</dbReference>
<dbReference type="EMBL" id="FMUI01000002">
    <property type="protein sequence ID" value="SCX38290.1"/>
    <property type="molecule type" value="Genomic_DNA"/>
</dbReference>
<evidence type="ECO:0000313" key="2">
    <source>
        <dbReference type="EMBL" id="SCX38290.1"/>
    </source>
</evidence>
<dbReference type="InterPro" id="IPR000639">
    <property type="entry name" value="Epox_hydrolase-like"/>
</dbReference>
<dbReference type="PRINTS" id="PR00111">
    <property type="entry name" value="ABHYDROLASE"/>
</dbReference>
<dbReference type="AlphaFoldDB" id="A0A1G4XAN8"/>
<dbReference type="RefSeq" id="WP_017456574.1">
    <property type="nucleotide sequence ID" value="NZ_FMUI01000002.1"/>
</dbReference>
<evidence type="ECO:0000313" key="3">
    <source>
        <dbReference type="Proteomes" id="UP000183569"/>
    </source>
</evidence>
<dbReference type="PANTHER" id="PTHR43798:SF29">
    <property type="entry name" value="AB HYDROLASE-1 DOMAIN-CONTAINING PROTEIN"/>
    <property type="match status" value="1"/>
</dbReference>
<evidence type="ECO:0000259" key="1">
    <source>
        <dbReference type="Pfam" id="PF00561"/>
    </source>
</evidence>
<dbReference type="Gene3D" id="3.40.50.1820">
    <property type="entry name" value="alpha/beta hydrolase"/>
    <property type="match status" value="1"/>
</dbReference>
<organism evidence="2 3">
    <name type="scientific">Kosakonia sacchari</name>
    <dbReference type="NCBI Taxonomy" id="1158459"/>
    <lineage>
        <taxon>Bacteria</taxon>
        <taxon>Pseudomonadati</taxon>
        <taxon>Pseudomonadota</taxon>
        <taxon>Gammaproteobacteria</taxon>
        <taxon>Enterobacterales</taxon>
        <taxon>Enterobacteriaceae</taxon>
        <taxon>Kosakonia</taxon>
    </lineage>
</organism>
<protein>
    <submittedName>
        <fullName evidence="2">Pimeloyl-ACP methyl ester carboxylesterase</fullName>
    </submittedName>
</protein>
<dbReference type="InterPro" id="IPR000073">
    <property type="entry name" value="AB_hydrolase_1"/>
</dbReference>
<dbReference type="SUPFAM" id="SSF53474">
    <property type="entry name" value="alpha/beta-Hydrolases"/>
    <property type="match status" value="1"/>
</dbReference>
<gene>
    <name evidence="2" type="ORF">SAMN02927897_00261</name>
</gene>
<dbReference type="PRINTS" id="PR00412">
    <property type="entry name" value="EPOXHYDRLASE"/>
</dbReference>
<dbReference type="PANTHER" id="PTHR43798">
    <property type="entry name" value="MONOACYLGLYCEROL LIPASE"/>
    <property type="match status" value="1"/>
</dbReference>
<accession>A0A1G4XAN8</accession>
<dbReference type="GeneID" id="23846486"/>
<comment type="caution">
    <text evidence="2">The sequence shown here is derived from an EMBL/GenBank/DDBJ whole genome shotgun (WGS) entry which is preliminary data.</text>
</comment>
<reference evidence="2 3" key="1">
    <citation type="submission" date="2016-10" db="EMBL/GenBank/DDBJ databases">
        <authorList>
            <person name="Varghese N."/>
            <person name="Submissions S."/>
        </authorList>
    </citation>
    <scope>NUCLEOTIDE SEQUENCE [LARGE SCALE GENOMIC DNA]</scope>
    <source>
        <strain evidence="2 3">CGMCC 1.12102</strain>
    </source>
</reference>
<dbReference type="InterPro" id="IPR029058">
    <property type="entry name" value="AB_hydrolase_fold"/>
</dbReference>
<dbReference type="GO" id="GO:0003824">
    <property type="term" value="F:catalytic activity"/>
    <property type="evidence" value="ECO:0007669"/>
    <property type="project" value="InterPro"/>
</dbReference>
<proteinExistence type="predicted"/>